<keyword evidence="3" id="KW-1185">Reference proteome</keyword>
<dbReference type="EMBL" id="JAFREP010000001">
    <property type="protein sequence ID" value="MBO1316834.1"/>
    <property type="molecule type" value="Genomic_DNA"/>
</dbReference>
<dbReference type="CDD" id="cd00257">
    <property type="entry name" value="beta-trefoil_FSCN-like"/>
    <property type="match status" value="2"/>
</dbReference>
<sequence length="653" mass="72134">MFSRLNARLTSIFFALFFCTAFGQTNISDVNITSYEYQTIFGVFTNYTIKTFPYDQSYGADNFWTKWDIRYNADNSVSFHVGGYYVSATQSGGVGTATSIGTSEKFWLEEGNQGTFYIKNSEGLYLTCQGSGFKAVKLTSQKTNTERWYFFQPKNPGSDTITDANISNYSYQNIVGVFTNYILRSYPWEETYGADTYWAKWDVVDNGDNTFSFKIGNYYLLADSTNGNTAETTLTDAGKFTLSEVSGSYYLQNHEGLYLTCRNDNFSTMDLEADQTDAARWYFFEVEAPFVDSAVPTADAGDVIEAQVNESVTLDGSGSSDPTYTITDYFWTLIAQPSGSSLSYNNVSGSTLNFTPTVNGDYMFQLTVENSNGDVSWADSVTVDTSYRVEHAVYGSLVDDTTSTVSFSANFEATPAVFSAMLTHNGGDTSIARITDTGADSFDVFIEEETSKDSETNHGSAETIGYLAMIEGDITDINGNVIGEVGTLNRAQGGADTWYSFSSYSNTYTNPVVFMQTNTINGSDPCHMRVRNVTTSGFEYQVEEWEYDDGTHNSETVAYIIVEAGSYTLPNGSKLGAKTQNNVDENWDTVTYAQSYSGTPVILSMTQTENGNDPVVTRHKNANGSFFQVKLQEEEAKNNSHDNETIGIITIGN</sequence>
<dbReference type="Gene3D" id="2.80.10.50">
    <property type="match status" value="2"/>
</dbReference>
<dbReference type="Gene3D" id="2.60.40.2080">
    <property type="match status" value="1"/>
</dbReference>
<comment type="caution">
    <text evidence="2">The sequence shown here is derived from an EMBL/GenBank/DDBJ whole genome shotgun (WGS) entry which is preliminary data.</text>
</comment>
<dbReference type="Proteomes" id="UP000664417">
    <property type="component" value="Unassembled WGS sequence"/>
</dbReference>
<dbReference type="SUPFAM" id="SSF49299">
    <property type="entry name" value="PKD domain"/>
    <property type="match status" value="1"/>
</dbReference>
<dbReference type="RefSeq" id="WP_207856070.1">
    <property type="nucleotide sequence ID" value="NZ_JAFREP010000001.1"/>
</dbReference>
<dbReference type="AlphaFoldDB" id="A0A8J7Q566"/>
<dbReference type="InterPro" id="IPR008999">
    <property type="entry name" value="Actin-crosslinking"/>
</dbReference>
<dbReference type="SUPFAM" id="SSF50405">
    <property type="entry name" value="Actin-crosslinking proteins"/>
    <property type="match status" value="1"/>
</dbReference>
<feature type="signal peptide" evidence="1">
    <location>
        <begin position="1"/>
        <end position="23"/>
    </location>
</feature>
<proteinExistence type="predicted"/>
<organism evidence="2 3">
    <name type="scientific">Acanthopleuribacter pedis</name>
    <dbReference type="NCBI Taxonomy" id="442870"/>
    <lineage>
        <taxon>Bacteria</taxon>
        <taxon>Pseudomonadati</taxon>
        <taxon>Acidobacteriota</taxon>
        <taxon>Holophagae</taxon>
        <taxon>Acanthopleuribacterales</taxon>
        <taxon>Acanthopleuribacteraceae</taxon>
        <taxon>Acanthopleuribacter</taxon>
    </lineage>
</organism>
<keyword evidence="1" id="KW-0732">Signal</keyword>
<reference evidence="2" key="1">
    <citation type="submission" date="2021-03" db="EMBL/GenBank/DDBJ databases">
        <authorList>
            <person name="Wang G."/>
        </authorList>
    </citation>
    <scope>NUCLEOTIDE SEQUENCE</scope>
    <source>
        <strain evidence="2">KCTC 12899</strain>
    </source>
</reference>
<dbReference type="InterPro" id="IPR035986">
    <property type="entry name" value="PKD_dom_sf"/>
</dbReference>
<name>A0A8J7Q566_9BACT</name>
<protein>
    <submittedName>
        <fullName evidence="2">Uncharacterized protein</fullName>
    </submittedName>
</protein>
<evidence type="ECO:0000313" key="3">
    <source>
        <dbReference type="Proteomes" id="UP000664417"/>
    </source>
</evidence>
<dbReference type="InterPro" id="IPR037221">
    <property type="entry name" value="H-type_lectin_dom_sf"/>
</dbReference>
<evidence type="ECO:0000256" key="1">
    <source>
        <dbReference type="SAM" id="SignalP"/>
    </source>
</evidence>
<dbReference type="Gene3D" id="2.60.40.10">
    <property type="entry name" value="Immunoglobulins"/>
    <property type="match status" value="1"/>
</dbReference>
<feature type="chain" id="PRO_5035239714" evidence="1">
    <location>
        <begin position="24"/>
        <end position="653"/>
    </location>
</feature>
<evidence type="ECO:0000313" key="2">
    <source>
        <dbReference type="EMBL" id="MBO1316834.1"/>
    </source>
</evidence>
<dbReference type="Pfam" id="PF22352">
    <property type="entry name" value="K319L-like_PKD"/>
    <property type="match status" value="1"/>
</dbReference>
<gene>
    <name evidence="2" type="ORF">J3U88_00075</name>
</gene>
<accession>A0A8J7Q566</accession>
<dbReference type="InterPro" id="IPR013783">
    <property type="entry name" value="Ig-like_fold"/>
</dbReference>